<organism evidence="10 11">
    <name type="scientific">Sungouiella intermedia</name>
    <dbReference type="NCBI Taxonomy" id="45354"/>
    <lineage>
        <taxon>Eukaryota</taxon>
        <taxon>Fungi</taxon>
        <taxon>Dikarya</taxon>
        <taxon>Ascomycota</taxon>
        <taxon>Saccharomycotina</taxon>
        <taxon>Pichiomycetes</taxon>
        <taxon>Metschnikowiaceae</taxon>
        <taxon>Sungouiella</taxon>
    </lineage>
</organism>
<dbReference type="InterPro" id="IPR046347">
    <property type="entry name" value="bZIP_sf"/>
</dbReference>
<evidence type="ECO:0000256" key="2">
    <source>
        <dbReference type="ARBA" id="ARBA00007163"/>
    </source>
</evidence>
<dbReference type="GO" id="GO:0003677">
    <property type="term" value="F:DNA binding"/>
    <property type="evidence" value="ECO:0007669"/>
    <property type="project" value="UniProtKB-KW"/>
</dbReference>
<feature type="region of interest" description="Disordered" evidence="8">
    <location>
        <begin position="1"/>
        <end position="46"/>
    </location>
</feature>
<reference evidence="10 11" key="1">
    <citation type="submission" date="2016-10" db="EMBL/GenBank/DDBJ databases">
        <authorList>
            <person name="de Groot N.N."/>
        </authorList>
    </citation>
    <scope>NUCLEOTIDE SEQUENCE [LARGE SCALE GENOMIC DNA]</scope>
    <source>
        <strain evidence="10 11">CBS 141442</strain>
    </source>
</reference>
<evidence type="ECO:0000256" key="8">
    <source>
        <dbReference type="SAM" id="MobiDB-lite"/>
    </source>
</evidence>
<protein>
    <submittedName>
        <fullName evidence="10">CIC11C00000004060</fullName>
    </submittedName>
</protein>
<evidence type="ECO:0000259" key="9">
    <source>
        <dbReference type="PROSITE" id="PS00036"/>
    </source>
</evidence>
<dbReference type="CDD" id="cd14710">
    <property type="entry name" value="bZIP_HAC1-like"/>
    <property type="match status" value="1"/>
</dbReference>
<evidence type="ECO:0000256" key="3">
    <source>
        <dbReference type="ARBA" id="ARBA00023015"/>
    </source>
</evidence>
<dbReference type="GO" id="GO:0000981">
    <property type="term" value="F:DNA-binding transcription factor activity, RNA polymerase II-specific"/>
    <property type="evidence" value="ECO:0007669"/>
    <property type="project" value="InterPro"/>
</dbReference>
<feature type="region of interest" description="Disordered" evidence="8">
    <location>
        <begin position="185"/>
        <end position="213"/>
    </location>
</feature>
<dbReference type="InterPro" id="IPR004827">
    <property type="entry name" value="bZIP"/>
</dbReference>
<feature type="compositionally biased region" description="Basic and acidic residues" evidence="8">
    <location>
        <begin position="20"/>
        <end position="34"/>
    </location>
</feature>
<evidence type="ECO:0000256" key="5">
    <source>
        <dbReference type="ARBA" id="ARBA00023163"/>
    </source>
</evidence>
<dbReference type="GO" id="GO:0005634">
    <property type="term" value="C:nucleus"/>
    <property type="evidence" value="ECO:0007669"/>
    <property type="project" value="UniProtKB-SubCell"/>
</dbReference>
<dbReference type="Gene3D" id="1.20.5.170">
    <property type="match status" value="1"/>
</dbReference>
<accession>A0A1L0C0N1</accession>
<feature type="compositionally biased region" description="Polar residues" evidence="8">
    <location>
        <begin position="1"/>
        <end position="11"/>
    </location>
</feature>
<keyword evidence="11" id="KW-1185">Reference proteome</keyword>
<keyword evidence="6" id="KW-0834">Unfolded protein response</keyword>
<feature type="compositionally biased region" description="Polar residues" evidence="8">
    <location>
        <begin position="201"/>
        <end position="211"/>
    </location>
</feature>
<evidence type="ECO:0000313" key="11">
    <source>
        <dbReference type="Proteomes" id="UP000182334"/>
    </source>
</evidence>
<keyword evidence="4" id="KW-0238">DNA-binding</keyword>
<dbReference type="GO" id="GO:0006986">
    <property type="term" value="P:response to unfolded protein"/>
    <property type="evidence" value="ECO:0007669"/>
    <property type="project" value="UniProtKB-KW"/>
</dbReference>
<dbReference type="STRING" id="45354.A0A1L0C0N1"/>
<dbReference type="EMBL" id="LT635760">
    <property type="protein sequence ID" value="SGZ56274.1"/>
    <property type="molecule type" value="Genomic_DNA"/>
</dbReference>
<feature type="region of interest" description="Disordered" evidence="8">
    <location>
        <begin position="112"/>
        <end position="142"/>
    </location>
</feature>
<evidence type="ECO:0000256" key="6">
    <source>
        <dbReference type="ARBA" id="ARBA00023230"/>
    </source>
</evidence>
<dbReference type="OrthoDB" id="674948at2759"/>
<dbReference type="GO" id="GO:0045944">
    <property type="term" value="P:positive regulation of transcription by RNA polymerase II"/>
    <property type="evidence" value="ECO:0007669"/>
    <property type="project" value="InterPro"/>
</dbReference>
<keyword evidence="7" id="KW-0539">Nucleus</keyword>
<feature type="compositionally biased region" description="Basic residues" evidence="8">
    <location>
        <begin position="35"/>
        <end position="46"/>
    </location>
</feature>
<sequence length="241" mass="26350">MTVSVDPNFKSSLPPRKRAKTEEEKEQRRVERILRNRRAAHASREKKRKHVEYLEAYVLALENNMATMSDNFAKVKELVSPEKFSALSLPKLENLSELRDRIHSNLTMPCPLSSMSGSPPESAEVSMSHDGEPDGDFESTGSASPYFPVKKEPMDSSLVAPSTGFFNYLSPVSINSPVNSPINLTLKSNDSMSSSDSDSSPNTPEMSSSVSDGLMIGSATSGIDFMAQNSAEILSPKVLMV</sequence>
<feature type="domain" description="BZIP" evidence="9">
    <location>
        <begin position="32"/>
        <end position="46"/>
    </location>
</feature>
<evidence type="ECO:0000313" key="10">
    <source>
        <dbReference type="EMBL" id="SGZ56274.1"/>
    </source>
</evidence>
<evidence type="ECO:0000256" key="1">
    <source>
        <dbReference type="ARBA" id="ARBA00004123"/>
    </source>
</evidence>
<dbReference type="Proteomes" id="UP000182334">
    <property type="component" value="Chromosome V"/>
</dbReference>
<keyword evidence="3" id="KW-0805">Transcription regulation</keyword>
<proteinExistence type="inferred from homology"/>
<evidence type="ECO:0000256" key="7">
    <source>
        <dbReference type="ARBA" id="ARBA00023242"/>
    </source>
</evidence>
<dbReference type="InterPro" id="IPR044280">
    <property type="entry name" value="Hac1/HY5"/>
</dbReference>
<dbReference type="PANTHER" id="PTHR46714">
    <property type="entry name" value="TRANSCRIPTIONAL ACTIVATOR HAC1"/>
    <property type="match status" value="1"/>
</dbReference>
<evidence type="ECO:0000256" key="4">
    <source>
        <dbReference type="ARBA" id="ARBA00023125"/>
    </source>
</evidence>
<dbReference type="PROSITE" id="PS00036">
    <property type="entry name" value="BZIP_BASIC"/>
    <property type="match status" value="1"/>
</dbReference>
<name>A0A1L0C0N1_9ASCO</name>
<gene>
    <name evidence="10" type="ORF">SAMEA4029010_CIC11G00000004060</name>
</gene>
<comment type="similarity">
    <text evidence="2">Belongs to the bZIP family.</text>
</comment>
<keyword evidence="5" id="KW-0804">Transcription</keyword>
<dbReference type="Pfam" id="PF00170">
    <property type="entry name" value="bZIP_1"/>
    <property type="match status" value="1"/>
</dbReference>
<dbReference type="SUPFAM" id="SSF57959">
    <property type="entry name" value="Leucine zipper domain"/>
    <property type="match status" value="1"/>
</dbReference>
<feature type="compositionally biased region" description="Low complexity" evidence="8">
    <location>
        <begin position="185"/>
        <end position="200"/>
    </location>
</feature>
<dbReference type="AlphaFoldDB" id="A0A1L0C0N1"/>
<comment type="subcellular location">
    <subcellularLocation>
        <location evidence="1">Nucleus</location>
    </subcellularLocation>
</comment>
<dbReference type="PANTHER" id="PTHR46714:SF6">
    <property type="entry name" value="TRANSCRIPTIONAL ACTIVATOR HAC1"/>
    <property type="match status" value="1"/>
</dbReference>